<evidence type="ECO:0000256" key="1">
    <source>
        <dbReference type="SAM" id="Phobius"/>
    </source>
</evidence>
<feature type="transmembrane region" description="Helical" evidence="1">
    <location>
        <begin position="44"/>
        <end position="62"/>
    </location>
</feature>
<feature type="transmembrane region" description="Helical" evidence="1">
    <location>
        <begin position="148"/>
        <end position="168"/>
    </location>
</feature>
<keyword evidence="1" id="KW-1133">Transmembrane helix</keyword>
<feature type="transmembrane region" description="Helical" evidence="1">
    <location>
        <begin position="263"/>
        <end position="283"/>
    </location>
</feature>
<dbReference type="SUPFAM" id="SSF103481">
    <property type="entry name" value="Multidrug resistance efflux transporter EmrE"/>
    <property type="match status" value="2"/>
</dbReference>
<dbReference type="PANTHER" id="PTHR22911">
    <property type="entry name" value="ACYL-MALONYL CONDENSING ENZYME-RELATED"/>
    <property type="match status" value="1"/>
</dbReference>
<protein>
    <submittedName>
        <fullName evidence="3">Threonine/homoserine efflux transporter RhtA</fullName>
    </submittedName>
</protein>
<evidence type="ECO:0000313" key="4">
    <source>
        <dbReference type="Proteomes" id="UP000198926"/>
    </source>
</evidence>
<dbReference type="InterPro" id="IPR037185">
    <property type="entry name" value="EmrE-like"/>
</dbReference>
<dbReference type="Proteomes" id="UP000198926">
    <property type="component" value="Unassembled WGS sequence"/>
</dbReference>
<dbReference type="STRING" id="1123755.SAMN05444714_2095"/>
<feature type="transmembrane region" description="Helical" evidence="1">
    <location>
        <begin position="74"/>
        <end position="94"/>
    </location>
</feature>
<feature type="domain" description="EamA" evidence="2">
    <location>
        <begin position="151"/>
        <end position="275"/>
    </location>
</feature>
<dbReference type="Pfam" id="PF00892">
    <property type="entry name" value="EamA"/>
    <property type="match status" value="2"/>
</dbReference>
<feature type="transmembrane region" description="Helical" evidence="1">
    <location>
        <begin position="126"/>
        <end position="142"/>
    </location>
</feature>
<evidence type="ECO:0000313" key="3">
    <source>
        <dbReference type="EMBL" id="SFS19092.1"/>
    </source>
</evidence>
<feature type="transmembrane region" description="Helical" evidence="1">
    <location>
        <begin position="204"/>
        <end position="228"/>
    </location>
</feature>
<dbReference type="RefSeq" id="WP_242649862.1">
    <property type="nucleotide sequence ID" value="NZ_FOZM01000002.1"/>
</dbReference>
<evidence type="ECO:0000259" key="2">
    <source>
        <dbReference type="Pfam" id="PF00892"/>
    </source>
</evidence>
<dbReference type="PANTHER" id="PTHR22911:SF102">
    <property type="entry name" value="MEMBRANE PROTEIN"/>
    <property type="match status" value="1"/>
</dbReference>
<dbReference type="GO" id="GO:0016020">
    <property type="term" value="C:membrane"/>
    <property type="evidence" value="ECO:0007669"/>
    <property type="project" value="InterPro"/>
</dbReference>
<keyword evidence="4" id="KW-1185">Reference proteome</keyword>
<feature type="transmembrane region" description="Helical" evidence="1">
    <location>
        <begin position="100"/>
        <end position="119"/>
    </location>
</feature>
<dbReference type="AlphaFoldDB" id="A0A1I6MTR5"/>
<organism evidence="3 4">
    <name type="scientific">Yoonia litorea</name>
    <dbReference type="NCBI Taxonomy" id="1123755"/>
    <lineage>
        <taxon>Bacteria</taxon>
        <taxon>Pseudomonadati</taxon>
        <taxon>Pseudomonadota</taxon>
        <taxon>Alphaproteobacteria</taxon>
        <taxon>Rhodobacterales</taxon>
        <taxon>Paracoccaceae</taxon>
        <taxon>Yoonia</taxon>
    </lineage>
</organism>
<feature type="transmembrane region" description="Helical" evidence="1">
    <location>
        <begin position="180"/>
        <end position="198"/>
    </location>
</feature>
<feature type="transmembrane region" description="Helical" evidence="1">
    <location>
        <begin position="235"/>
        <end position="257"/>
    </location>
</feature>
<feature type="domain" description="EamA" evidence="2">
    <location>
        <begin position="16"/>
        <end position="142"/>
    </location>
</feature>
<name>A0A1I6MTR5_9RHOB</name>
<proteinExistence type="predicted"/>
<dbReference type="InterPro" id="IPR000620">
    <property type="entry name" value="EamA_dom"/>
</dbReference>
<sequence>MTQPSSPYSARLVLTVVVAMTLIVGGDAAATVLTGSGFPQTFVAWTRFAVAAVLLAPFLGLRRSEVAHFLDWRLYLRAGLIVGGIVSILTALLTEPLANVFGGFFVGPVVSYFLSAALLGERITPLRTLLLLGSFAGVLLVVKPGFGMTVGMAFSLLAGTFYGGYLVATRWLASAFRPRFLLLSQLSIGAVMLSPFAFADRPDFTVLALALVLMSALGSAGGNLLLVLANRSAPAGVIAPLIYSQLVAAMAIGWAVFGDWPDLLSFAGLVVIMVGGVSSVWFARQGR</sequence>
<accession>A0A1I6MTR5</accession>
<keyword evidence="1" id="KW-0472">Membrane</keyword>
<keyword evidence="1" id="KW-0812">Transmembrane</keyword>
<gene>
    <name evidence="3" type="ORF">SAMN05444714_2095</name>
</gene>
<reference evidence="3 4" key="1">
    <citation type="submission" date="2016-10" db="EMBL/GenBank/DDBJ databases">
        <authorList>
            <person name="de Groot N.N."/>
        </authorList>
    </citation>
    <scope>NUCLEOTIDE SEQUENCE [LARGE SCALE GENOMIC DNA]</scope>
    <source>
        <strain evidence="3 4">DSM 29433</strain>
    </source>
</reference>
<dbReference type="EMBL" id="FOZM01000002">
    <property type="protein sequence ID" value="SFS19092.1"/>
    <property type="molecule type" value="Genomic_DNA"/>
</dbReference>